<feature type="domain" description="HTH araC/xylS-type" evidence="4">
    <location>
        <begin position="240"/>
        <end position="338"/>
    </location>
</feature>
<dbReference type="Gene3D" id="1.10.10.60">
    <property type="entry name" value="Homeodomain-like"/>
    <property type="match status" value="1"/>
</dbReference>
<organism evidence="5 6">
    <name type="scientific">Aureibacillus halotolerans</name>
    <dbReference type="NCBI Taxonomy" id="1508390"/>
    <lineage>
        <taxon>Bacteria</taxon>
        <taxon>Bacillati</taxon>
        <taxon>Bacillota</taxon>
        <taxon>Bacilli</taxon>
        <taxon>Bacillales</taxon>
        <taxon>Bacillaceae</taxon>
        <taxon>Aureibacillus</taxon>
    </lineage>
</organism>
<keyword evidence="3" id="KW-0804">Transcription</keyword>
<dbReference type="AlphaFoldDB" id="A0A4R6U565"/>
<dbReference type="Pfam" id="PF12625">
    <property type="entry name" value="Arabinose_bd"/>
    <property type="match status" value="1"/>
</dbReference>
<dbReference type="GO" id="GO:0003700">
    <property type="term" value="F:DNA-binding transcription factor activity"/>
    <property type="evidence" value="ECO:0007669"/>
    <property type="project" value="InterPro"/>
</dbReference>
<accession>A0A4R6U565</accession>
<evidence type="ECO:0000313" key="5">
    <source>
        <dbReference type="EMBL" id="TDQ40662.1"/>
    </source>
</evidence>
<dbReference type="GO" id="GO:0005829">
    <property type="term" value="C:cytosol"/>
    <property type="evidence" value="ECO:0007669"/>
    <property type="project" value="TreeGrafter"/>
</dbReference>
<evidence type="ECO:0000313" key="6">
    <source>
        <dbReference type="Proteomes" id="UP000295632"/>
    </source>
</evidence>
<evidence type="ECO:0000256" key="1">
    <source>
        <dbReference type="ARBA" id="ARBA00023015"/>
    </source>
</evidence>
<keyword evidence="6" id="KW-1185">Reference proteome</keyword>
<dbReference type="InterPro" id="IPR032687">
    <property type="entry name" value="AraC-type_N"/>
</dbReference>
<dbReference type="EMBL" id="SNYJ01000005">
    <property type="protein sequence ID" value="TDQ40662.1"/>
    <property type="molecule type" value="Genomic_DNA"/>
</dbReference>
<evidence type="ECO:0000259" key="4">
    <source>
        <dbReference type="PROSITE" id="PS01124"/>
    </source>
</evidence>
<sequence length="351" mass="40265">MKEGAALYSHSDGFVKIPQGFWESLKSLGLHHHEVICKAKLPISLTEEEPLVLKRSHYLAIWKVYEEFIGDTSQAIIQMVDAYKISKYPPSFMAIYHASTYREAIKKMVKYKKLCPPENLTFQEKGNKSYIDLGHVNDENIPPVLIGSTLASILEVGRRGTGLKMNAMQLEVTFSLDNSQILESFFGCKVKTRSLYNRLTLKRSDLDHSFASSNEEVLSMLTPTLDKMLSEHLNSKTLTEHVKEMLRNNLSNENTSIELISKKMGTGSRTLQRKLNDEGTNFKQLFMQVRREKSLDYLATTSLSIKEIAYLVGYTDQNSFYRAFRLWENDTPTNWRRDSNCSLNHVSREVL</sequence>
<proteinExistence type="predicted"/>
<protein>
    <submittedName>
        <fullName evidence="5">AraC-like DNA-binding protein</fullName>
    </submittedName>
</protein>
<keyword evidence="2 5" id="KW-0238">DNA-binding</keyword>
<dbReference type="PANTHER" id="PTHR47894">
    <property type="entry name" value="HTH-TYPE TRANSCRIPTIONAL REGULATOR GADX"/>
    <property type="match status" value="1"/>
</dbReference>
<reference evidence="5 6" key="1">
    <citation type="submission" date="2019-03" db="EMBL/GenBank/DDBJ databases">
        <title>Genomic Encyclopedia of Type Strains, Phase IV (KMG-IV): sequencing the most valuable type-strain genomes for metagenomic binning, comparative biology and taxonomic classification.</title>
        <authorList>
            <person name="Goeker M."/>
        </authorList>
    </citation>
    <scope>NUCLEOTIDE SEQUENCE [LARGE SCALE GENOMIC DNA]</scope>
    <source>
        <strain evidence="5 6">DSM 28697</strain>
    </source>
</reference>
<dbReference type="InterPro" id="IPR009057">
    <property type="entry name" value="Homeodomain-like_sf"/>
</dbReference>
<gene>
    <name evidence="5" type="ORF">EV213_1053</name>
</gene>
<evidence type="ECO:0000256" key="2">
    <source>
        <dbReference type="ARBA" id="ARBA00023125"/>
    </source>
</evidence>
<name>A0A4R6U565_9BACI</name>
<dbReference type="PROSITE" id="PS01124">
    <property type="entry name" value="HTH_ARAC_FAMILY_2"/>
    <property type="match status" value="1"/>
</dbReference>
<dbReference type="PANTHER" id="PTHR47894:SF1">
    <property type="entry name" value="HTH-TYPE TRANSCRIPTIONAL REGULATOR VQSM"/>
    <property type="match status" value="1"/>
</dbReference>
<comment type="caution">
    <text evidence="5">The sequence shown here is derived from an EMBL/GenBank/DDBJ whole genome shotgun (WGS) entry which is preliminary data.</text>
</comment>
<dbReference type="SMART" id="SM00342">
    <property type="entry name" value="HTH_ARAC"/>
    <property type="match status" value="1"/>
</dbReference>
<dbReference type="RefSeq" id="WP_133579870.1">
    <property type="nucleotide sequence ID" value="NZ_SNYJ01000005.1"/>
</dbReference>
<dbReference type="OrthoDB" id="5582699at2"/>
<dbReference type="Pfam" id="PF12833">
    <property type="entry name" value="HTH_18"/>
    <property type="match status" value="1"/>
</dbReference>
<keyword evidence="1" id="KW-0805">Transcription regulation</keyword>
<dbReference type="SUPFAM" id="SSF46689">
    <property type="entry name" value="Homeodomain-like"/>
    <property type="match status" value="1"/>
</dbReference>
<dbReference type="GO" id="GO:0000976">
    <property type="term" value="F:transcription cis-regulatory region binding"/>
    <property type="evidence" value="ECO:0007669"/>
    <property type="project" value="TreeGrafter"/>
</dbReference>
<dbReference type="InterPro" id="IPR018060">
    <property type="entry name" value="HTH_AraC"/>
</dbReference>
<evidence type="ECO:0000256" key="3">
    <source>
        <dbReference type="ARBA" id="ARBA00023163"/>
    </source>
</evidence>
<dbReference type="Proteomes" id="UP000295632">
    <property type="component" value="Unassembled WGS sequence"/>
</dbReference>